<reference evidence="1" key="1">
    <citation type="journal article" date="2023" name="Mol. Phylogenet. Evol.">
        <title>Genome-scale phylogeny and comparative genomics of the fungal order Sordariales.</title>
        <authorList>
            <person name="Hensen N."/>
            <person name="Bonometti L."/>
            <person name="Westerberg I."/>
            <person name="Brannstrom I.O."/>
            <person name="Guillou S."/>
            <person name="Cros-Aarteil S."/>
            <person name="Calhoun S."/>
            <person name="Haridas S."/>
            <person name="Kuo A."/>
            <person name="Mondo S."/>
            <person name="Pangilinan J."/>
            <person name="Riley R."/>
            <person name="LaButti K."/>
            <person name="Andreopoulos B."/>
            <person name="Lipzen A."/>
            <person name="Chen C."/>
            <person name="Yan M."/>
            <person name="Daum C."/>
            <person name="Ng V."/>
            <person name="Clum A."/>
            <person name="Steindorff A."/>
            <person name="Ohm R.A."/>
            <person name="Martin F."/>
            <person name="Silar P."/>
            <person name="Natvig D.O."/>
            <person name="Lalanne C."/>
            <person name="Gautier V."/>
            <person name="Ament-Velasquez S.L."/>
            <person name="Kruys A."/>
            <person name="Hutchinson M.I."/>
            <person name="Powell A.J."/>
            <person name="Barry K."/>
            <person name="Miller A.N."/>
            <person name="Grigoriev I.V."/>
            <person name="Debuchy R."/>
            <person name="Gladieux P."/>
            <person name="Hiltunen Thoren M."/>
            <person name="Johannesson H."/>
        </authorList>
    </citation>
    <scope>NUCLEOTIDE SEQUENCE</scope>
    <source>
        <strain evidence="1">CBS 232.78</strain>
    </source>
</reference>
<dbReference type="AlphaFoldDB" id="A0AAE0P4Y2"/>
<sequence>MRVLVIDASGCLGRACITALQATSPAHTIIALVHTPATFPAALANLCDAIVTVGARDTAKLADALRTHECDALVQAGGYTAIWPWQTSYLPVMFAAALDAAEGVARERSGITRDGEIPTVDKRIRAWMVCDLGGMDAPWGHLPPVFPIHRVRYAMLIQRPTSAVAWSAMCPAMMLSSASHRGARAL</sequence>
<keyword evidence="2" id="KW-1185">Reference proteome</keyword>
<dbReference type="Proteomes" id="UP001285441">
    <property type="component" value="Unassembled WGS sequence"/>
</dbReference>
<proteinExistence type="predicted"/>
<evidence type="ECO:0000313" key="2">
    <source>
        <dbReference type="Proteomes" id="UP001285441"/>
    </source>
</evidence>
<dbReference type="InterPro" id="IPR036291">
    <property type="entry name" value="NAD(P)-bd_dom_sf"/>
</dbReference>
<name>A0AAE0P4Y2_9PEZI</name>
<comment type="caution">
    <text evidence="1">The sequence shown here is derived from an EMBL/GenBank/DDBJ whole genome shotgun (WGS) entry which is preliminary data.</text>
</comment>
<reference evidence="1" key="2">
    <citation type="submission" date="2023-06" db="EMBL/GenBank/DDBJ databases">
        <authorList>
            <consortium name="Lawrence Berkeley National Laboratory"/>
            <person name="Haridas S."/>
            <person name="Hensen N."/>
            <person name="Bonometti L."/>
            <person name="Westerberg I."/>
            <person name="Brannstrom I.O."/>
            <person name="Guillou S."/>
            <person name="Cros-Aarteil S."/>
            <person name="Calhoun S."/>
            <person name="Kuo A."/>
            <person name="Mondo S."/>
            <person name="Pangilinan J."/>
            <person name="Riley R."/>
            <person name="LaButti K."/>
            <person name="Andreopoulos B."/>
            <person name="Lipzen A."/>
            <person name="Chen C."/>
            <person name="Yanf M."/>
            <person name="Daum C."/>
            <person name="Ng V."/>
            <person name="Clum A."/>
            <person name="Steindorff A."/>
            <person name="Ohm R."/>
            <person name="Martin F."/>
            <person name="Silar P."/>
            <person name="Natvig D."/>
            <person name="Lalanne C."/>
            <person name="Gautier V."/>
            <person name="Ament-velasquez S.L."/>
            <person name="Kruys A."/>
            <person name="Hutchinson M.I."/>
            <person name="Powell A.J."/>
            <person name="Barry K."/>
            <person name="Miller A.N."/>
            <person name="Grigoriev I.V."/>
            <person name="Debuchy R."/>
            <person name="Gladieux P."/>
            <person name="Thoren M.H."/>
            <person name="Johannesson H."/>
        </authorList>
    </citation>
    <scope>NUCLEOTIDE SEQUENCE</scope>
    <source>
        <strain evidence="1">CBS 232.78</strain>
    </source>
</reference>
<protein>
    <recommendedName>
        <fullName evidence="3">NAD(P)-binding domain-containing protein</fullName>
    </recommendedName>
</protein>
<evidence type="ECO:0008006" key="3">
    <source>
        <dbReference type="Google" id="ProtNLM"/>
    </source>
</evidence>
<dbReference type="EMBL" id="JAULSW010000001">
    <property type="protein sequence ID" value="KAK3393402.1"/>
    <property type="molecule type" value="Genomic_DNA"/>
</dbReference>
<dbReference type="Gene3D" id="3.40.50.720">
    <property type="entry name" value="NAD(P)-binding Rossmann-like Domain"/>
    <property type="match status" value="1"/>
</dbReference>
<dbReference type="SUPFAM" id="SSF51735">
    <property type="entry name" value="NAD(P)-binding Rossmann-fold domains"/>
    <property type="match status" value="1"/>
</dbReference>
<gene>
    <name evidence="1" type="ORF">B0H63DRAFT_516597</name>
</gene>
<accession>A0AAE0P4Y2</accession>
<organism evidence="1 2">
    <name type="scientific">Podospora didyma</name>
    <dbReference type="NCBI Taxonomy" id="330526"/>
    <lineage>
        <taxon>Eukaryota</taxon>
        <taxon>Fungi</taxon>
        <taxon>Dikarya</taxon>
        <taxon>Ascomycota</taxon>
        <taxon>Pezizomycotina</taxon>
        <taxon>Sordariomycetes</taxon>
        <taxon>Sordariomycetidae</taxon>
        <taxon>Sordariales</taxon>
        <taxon>Podosporaceae</taxon>
        <taxon>Podospora</taxon>
    </lineage>
</organism>
<evidence type="ECO:0000313" key="1">
    <source>
        <dbReference type="EMBL" id="KAK3393402.1"/>
    </source>
</evidence>